<dbReference type="PROSITE" id="PS01130">
    <property type="entry name" value="SLC26A"/>
    <property type="match status" value="1"/>
</dbReference>
<comment type="caution">
    <text evidence="7">The sequence shown here is derived from an EMBL/GenBank/DDBJ whole genome shotgun (WGS) entry which is preliminary data.</text>
</comment>
<keyword evidence="4 5" id="KW-0472">Membrane</keyword>
<dbReference type="GO" id="GO:0008271">
    <property type="term" value="F:secondary active sulfate transmembrane transporter activity"/>
    <property type="evidence" value="ECO:0007669"/>
    <property type="project" value="InterPro"/>
</dbReference>
<comment type="subcellular location">
    <subcellularLocation>
        <location evidence="1">Membrane</location>
        <topology evidence="1">Multi-pass membrane protein</topology>
    </subcellularLocation>
</comment>
<dbReference type="Pfam" id="PF00916">
    <property type="entry name" value="Sulfate_transp"/>
    <property type="match status" value="1"/>
</dbReference>
<keyword evidence="3 5" id="KW-1133">Transmembrane helix</keyword>
<reference evidence="7 8" key="1">
    <citation type="submission" date="2018-11" db="EMBL/GenBank/DDBJ databases">
        <title>Genomic Encyclopedia of Type Strains, Phase IV (KMG-IV): sequencing the most valuable type-strain genomes for metagenomic binning, comparative biology and taxonomic classification.</title>
        <authorList>
            <person name="Goeker M."/>
        </authorList>
    </citation>
    <scope>NUCLEOTIDE SEQUENCE [LARGE SCALE GENOMIC DNA]</scope>
    <source>
        <strain evidence="7 8">DSM 18090</strain>
    </source>
</reference>
<name>A0A3N5B1Z1_9BACI</name>
<dbReference type="InterPro" id="IPR001902">
    <property type="entry name" value="SLC26A/SulP_fam"/>
</dbReference>
<dbReference type="GO" id="GO:0016020">
    <property type="term" value="C:membrane"/>
    <property type="evidence" value="ECO:0007669"/>
    <property type="project" value="UniProtKB-SubCell"/>
</dbReference>
<feature type="transmembrane region" description="Helical" evidence="5">
    <location>
        <begin position="362"/>
        <end position="380"/>
    </location>
</feature>
<evidence type="ECO:0000256" key="1">
    <source>
        <dbReference type="ARBA" id="ARBA00004141"/>
    </source>
</evidence>
<feature type="domain" description="STAS" evidence="6">
    <location>
        <begin position="452"/>
        <end position="566"/>
    </location>
</feature>
<evidence type="ECO:0000256" key="2">
    <source>
        <dbReference type="ARBA" id="ARBA00022692"/>
    </source>
</evidence>
<sequence length="567" mass="61925">MLLLIMVIGIKRGEKMLKDYFPAVDWLKNYNRMDFKGDMIAGIIVAIMLIPQGMAYAMLAGLPPVIGLYASTIPLIIYAFLGSSRQLAVGPVAMVSLLVFSGVSQLAEPGSDQFVSYALLLALMVGVLQLALGLFKLGFLVNFLSHAVISGFTSAAAIIIGLSQLKNLLGTNIEKGNVFEILYNAFLSIPNINYYTLTIGIASIITLIIFKKYVPKIPGPLVVVVASSLVVYLFDLQDRGVGIVGEVPSGIPTVSLPAFDWNSISELLPVALTITFVGFMESVAVAKAIAAKEGYKINSNQELNGLGAANIVGSFFSAYPVTGGFSRSAVNYQAGARTGFAAVITAVLIIITLLFFTDWFYYLPQSVLAAIIMVAVYGLIDYKEAVHLFKVKKIDGWTLLVTFIATLATSIETGIVVGIAFSLLVFIWRSAYPHVAELGYLEDKGIYRNVDRFPNAKTYGDTIIFRVDASLYFANIAFLEDQLGKLIDKHNDIKRIALDFSSVNDMDAVAVDELDRIIQEYDDYGVTIVIANMKGPVRDLTDKSGWRAKYGDRIKYDSIKEIVETEK</sequence>
<evidence type="ECO:0000256" key="3">
    <source>
        <dbReference type="ARBA" id="ARBA00022989"/>
    </source>
</evidence>
<evidence type="ECO:0000256" key="5">
    <source>
        <dbReference type="SAM" id="Phobius"/>
    </source>
</evidence>
<feature type="transmembrane region" description="Helical" evidence="5">
    <location>
        <begin position="139"/>
        <end position="162"/>
    </location>
</feature>
<organism evidence="7 8">
    <name type="scientific">Aquisalibacillus elongatus</name>
    <dbReference type="NCBI Taxonomy" id="485577"/>
    <lineage>
        <taxon>Bacteria</taxon>
        <taxon>Bacillati</taxon>
        <taxon>Bacillota</taxon>
        <taxon>Bacilli</taxon>
        <taxon>Bacillales</taxon>
        <taxon>Bacillaceae</taxon>
        <taxon>Aquisalibacillus</taxon>
    </lineage>
</organism>
<dbReference type="PANTHER" id="PTHR11814">
    <property type="entry name" value="SULFATE TRANSPORTER"/>
    <property type="match status" value="1"/>
</dbReference>
<dbReference type="InterPro" id="IPR011547">
    <property type="entry name" value="SLC26A/SulP_dom"/>
</dbReference>
<dbReference type="SUPFAM" id="SSF52091">
    <property type="entry name" value="SpoIIaa-like"/>
    <property type="match status" value="1"/>
</dbReference>
<dbReference type="NCBIfam" id="TIGR00815">
    <property type="entry name" value="sulP"/>
    <property type="match status" value="1"/>
</dbReference>
<accession>A0A3N5B1Z1</accession>
<gene>
    <name evidence="7" type="ORF">EDC24_2428</name>
</gene>
<dbReference type="Proteomes" id="UP000276443">
    <property type="component" value="Unassembled WGS sequence"/>
</dbReference>
<feature type="transmembrane region" description="Helical" evidence="5">
    <location>
        <begin position="192"/>
        <end position="210"/>
    </location>
</feature>
<feature type="transmembrane region" description="Helical" evidence="5">
    <location>
        <begin position="334"/>
        <end position="356"/>
    </location>
</feature>
<dbReference type="EMBL" id="RKRF01000011">
    <property type="protein sequence ID" value="RPF51159.1"/>
    <property type="molecule type" value="Genomic_DNA"/>
</dbReference>
<evidence type="ECO:0000256" key="4">
    <source>
        <dbReference type="ARBA" id="ARBA00023136"/>
    </source>
</evidence>
<dbReference type="InterPro" id="IPR002645">
    <property type="entry name" value="STAS_dom"/>
</dbReference>
<dbReference type="AlphaFoldDB" id="A0A3N5B1Z1"/>
<dbReference type="InterPro" id="IPR018045">
    <property type="entry name" value="S04_transporter_CS"/>
</dbReference>
<feature type="transmembrane region" description="Helical" evidence="5">
    <location>
        <begin position="88"/>
        <end position="107"/>
    </location>
</feature>
<keyword evidence="2 5" id="KW-0812">Transmembrane</keyword>
<dbReference type="Gene3D" id="3.30.750.24">
    <property type="entry name" value="STAS domain"/>
    <property type="match status" value="1"/>
</dbReference>
<feature type="transmembrane region" description="Helical" evidence="5">
    <location>
        <begin position="39"/>
        <end position="59"/>
    </location>
</feature>
<keyword evidence="8" id="KW-1185">Reference proteome</keyword>
<dbReference type="Pfam" id="PF01740">
    <property type="entry name" value="STAS"/>
    <property type="match status" value="1"/>
</dbReference>
<dbReference type="PROSITE" id="PS50801">
    <property type="entry name" value="STAS"/>
    <property type="match status" value="1"/>
</dbReference>
<dbReference type="InterPro" id="IPR036513">
    <property type="entry name" value="STAS_dom_sf"/>
</dbReference>
<feature type="transmembrane region" description="Helical" evidence="5">
    <location>
        <begin position="267"/>
        <end position="290"/>
    </location>
</feature>
<protein>
    <submittedName>
        <fullName evidence="7">SulP family sulfate permease</fullName>
    </submittedName>
</protein>
<proteinExistence type="predicted"/>
<feature type="transmembrane region" description="Helical" evidence="5">
    <location>
        <begin position="217"/>
        <end position="234"/>
    </location>
</feature>
<feature type="transmembrane region" description="Helical" evidence="5">
    <location>
        <begin position="65"/>
        <end position="81"/>
    </location>
</feature>
<feature type="transmembrane region" description="Helical" evidence="5">
    <location>
        <begin position="113"/>
        <end position="132"/>
    </location>
</feature>
<evidence type="ECO:0000313" key="7">
    <source>
        <dbReference type="EMBL" id="RPF51159.1"/>
    </source>
</evidence>
<evidence type="ECO:0000313" key="8">
    <source>
        <dbReference type="Proteomes" id="UP000276443"/>
    </source>
</evidence>
<dbReference type="CDD" id="cd07042">
    <property type="entry name" value="STAS_SulP_like_sulfate_transporter"/>
    <property type="match status" value="1"/>
</dbReference>
<evidence type="ECO:0000259" key="6">
    <source>
        <dbReference type="PROSITE" id="PS50801"/>
    </source>
</evidence>
<feature type="transmembrane region" description="Helical" evidence="5">
    <location>
        <begin position="400"/>
        <end position="428"/>
    </location>
</feature>